<name>N0B6W9_9HYPH</name>
<keyword evidence="3" id="KW-1003">Cell membrane</keyword>
<evidence type="ECO:0000256" key="6">
    <source>
        <dbReference type="ARBA" id="ARBA00022989"/>
    </source>
</evidence>
<evidence type="ECO:0000256" key="5">
    <source>
        <dbReference type="ARBA" id="ARBA00022692"/>
    </source>
</evidence>
<dbReference type="InterPro" id="IPR052029">
    <property type="entry name" value="PpiD_chaperone"/>
</dbReference>
<evidence type="ECO:0000259" key="16">
    <source>
        <dbReference type="PROSITE" id="PS50198"/>
    </source>
</evidence>
<keyword evidence="14 17" id="KW-0413">Isomerase</keyword>
<dbReference type="SUPFAM" id="SSF54534">
    <property type="entry name" value="FKBP-like"/>
    <property type="match status" value="1"/>
</dbReference>
<proteinExistence type="inferred from homology"/>
<dbReference type="STRING" id="670307.HYPDE_31413"/>
<dbReference type="SUPFAM" id="SSF109998">
    <property type="entry name" value="Triger factor/SurA peptide-binding domain-like"/>
    <property type="match status" value="1"/>
</dbReference>
<keyword evidence="8" id="KW-0143">Chaperone</keyword>
<accession>N0B6W9</accession>
<dbReference type="EMBL" id="CP005587">
    <property type="protein sequence ID" value="AGK57957.1"/>
    <property type="molecule type" value="Genomic_DNA"/>
</dbReference>
<gene>
    <name evidence="17" type="ORF">HYPDE_31413</name>
</gene>
<dbReference type="PANTHER" id="PTHR47529">
    <property type="entry name" value="PEPTIDYL-PROLYL CIS-TRANS ISOMERASE D"/>
    <property type="match status" value="1"/>
</dbReference>
<dbReference type="PANTHER" id="PTHR47529:SF1">
    <property type="entry name" value="PERIPLASMIC CHAPERONE PPID"/>
    <property type="match status" value="1"/>
</dbReference>
<evidence type="ECO:0000256" key="1">
    <source>
        <dbReference type="ARBA" id="ARBA00004382"/>
    </source>
</evidence>
<keyword evidence="4" id="KW-0997">Cell inner membrane</keyword>
<evidence type="ECO:0000256" key="2">
    <source>
        <dbReference type="ARBA" id="ARBA00018370"/>
    </source>
</evidence>
<dbReference type="Proteomes" id="UP000005952">
    <property type="component" value="Chromosome"/>
</dbReference>
<keyword evidence="6 15" id="KW-1133">Transmembrane helix</keyword>
<comment type="subcellular location">
    <subcellularLocation>
        <location evidence="1">Cell inner membrane</location>
        <topology evidence="1">Single-pass type II membrane protein</topology>
        <orientation evidence="1">Periplasmic side</orientation>
    </subcellularLocation>
</comment>
<dbReference type="eggNOG" id="COG0760">
    <property type="taxonomic scope" value="Bacteria"/>
</dbReference>
<dbReference type="OrthoDB" id="9768393at2"/>
<dbReference type="Pfam" id="PF13145">
    <property type="entry name" value="Rotamase_2"/>
    <property type="match status" value="1"/>
</dbReference>
<dbReference type="InterPro" id="IPR046357">
    <property type="entry name" value="PPIase_dom_sf"/>
</dbReference>
<evidence type="ECO:0000256" key="14">
    <source>
        <dbReference type="PROSITE-ProRule" id="PRU00278"/>
    </source>
</evidence>
<dbReference type="InterPro" id="IPR000297">
    <property type="entry name" value="PPIase_PpiC"/>
</dbReference>
<evidence type="ECO:0000256" key="4">
    <source>
        <dbReference type="ARBA" id="ARBA00022519"/>
    </source>
</evidence>
<keyword evidence="18" id="KW-1185">Reference proteome</keyword>
<organism evidence="17 18">
    <name type="scientific">Hyphomicrobium denitrificans 1NES1</name>
    <dbReference type="NCBI Taxonomy" id="670307"/>
    <lineage>
        <taxon>Bacteria</taxon>
        <taxon>Pseudomonadati</taxon>
        <taxon>Pseudomonadota</taxon>
        <taxon>Alphaproteobacteria</taxon>
        <taxon>Hyphomicrobiales</taxon>
        <taxon>Hyphomicrobiaceae</taxon>
        <taxon>Hyphomicrobium</taxon>
    </lineage>
</organism>
<dbReference type="InterPro" id="IPR027304">
    <property type="entry name" value="Trigger_fact/SurA_dom_sf"/>
</dbReference>
<comment type="similarity">
    <text evidence="11">Belongs to the PpiD chaperone family.</text>
</comment>
<evidence type="ECO:0000256" key="13">
    <source>
        <dbReference type="ARBA" id="ARBA00042775"/>
    </source>
</evidence>
<evidence type="ECO:0000256" key="7">
    <source>
        <dbReference type="ARBA" id="ARBA00023136"/>
    </source>
</evidence>
<evidence type="ECO:0000256" key="12">
    <source>
        <dbReference type="ARBA" id="ARBA00040743"/>
    </source>
</evidence>
<evidence type="ECO:0000256" key="9">
    <source>
        <dbReference type="ARBA" id="ARBA00030642"/>
    </source>
</evidence>
<sequence>MLDAMRRGAQTPVAKLLFAILCVSFGIWGVADVFRGWGRGSVAKVGSTDITAEEFRRSYQDELDRISRQSKQRLSAEQGHTFGLDRQVLAQMIAGAAIEAHADQLGLAISDKTLAEGIQSDPNFQTDGKFNRQGFEGLLQQIGLTEQGFLQLRRKDELRGAIVGALLKSQIVPKPLFDLMHAYNQEKRVLEWIKIDPEAVTVAEPDEAALKKRYEDNKAKYMTPEYRKVQVLMLTADDLKKNIDISDDEIAKAYDDNKDSYNTPEQRRVQQIAFKDKATAEAALKALRDGTKSFADVAKEAGAKDTDVDLGLITKKALIDPKVADVAFSLEKDKYSDVIEGRFATVIVRVTQIEPGTTHTLADVKDQVREKLATDKAHGDLQSKRDDVEDARLAGKTLKEIADQLKLSFKEIPATDATGLGPDGKPVMETPDVRKIAARAFAPDTSDDSAIELSNDGYAWVNVLSTDAPKQKTYDEVKDEVKKDYMSSEHHRLIDELAKKMADKVNAGEAMTSLETEAKNKVEKTEPITRKTIPQSITQSMVTQAFGLPKGKAGHGPSSDNTAEIVFRVADIISAAAPSLTETDELTRQLQEELANQSLTEYTEALKKRYGASVNQVEFNSAVGVSQE</sequence>
<dbReference type="GO" id="GO:0003755">
    <property type="term" value="F:peptidyl-prolyl cis-trans isomerase activity"/>
    <property type="evidence" value="ECO:0007669"/>
    <property type="project" value="UniProtKB-KW"/>
</dbReference>
<evidence type="ECO:0000313" key="17">
    <source>
        <dbReference type="EMBL" id="AGK57957.1"/>
    </source>
</evidence>
<dbReference type="Gene3D" id="3.10.50.40">
    <property type="match status" value="1"/>
</dbReference>
<dbReference type="RefSeq" id="WP_015597988.1">
    <property type="nucleotide sequence ID" value="NC_021172.1"/>
</dbReference>
<evidence type="ECO:0000256" key="10">
    <source>
        <dbReference type="ARBA" id="ARBA00031484"/>
    </source>
</evidence>
<keyword evidence="14" id="KW-0697">Rotamase</keyword>
<feature type="domain" description="PpiC" evidence="16">
    <location>
        <begin position="264"/>
        <end position="352"/>
    </location>
</feature>
<evidence type="ECO:0000313" key="18">
    <source>
        <dbReference type="Proteomes" id="UP000005952"/>
    </source>
</evidence>
<evidence type="ECO:0000256" key="15">
    <source>
        <dbReference type="SAM" id="Phobius"/>
    </source>
</evidence>
<dbReference type="HOGENOM" id="CLU_023843_2_1_5"/>
<evidence type="ECO:0000256" key="11">
    <source>
        <dbReference type="ARBA" id="ARBA00038408"/>
    </source>
</evidence>
<dbReference type="KEGG" id="hdt:HYPDE_31413"/>
<dbReference type="PROSITE" id="PS50198">
    <property type="entry name" value="PPIC_PPIASE_2"/>
    <property type="match status" value="1"/>
</dbReference>
<dbReference type="Gene3D" id="1.10.4030.10">
    <property type="entry name" value="Porin chaperone SurA, peptide-binding domain"/>
    <property type="match status" value="1"/>
</dbReference>
<evidence type="ECO:0000256" key="3">
    <source>
        <dbReference type="ARBA" id="ARBA00022475"/>
    </source>
</evidence>
<keyword evidence="7 15" id="KW-0472">Membrane</keyword>
<dbReference type="Pfam" id="PF13624">
    <property type="entry name" value="SurA_N_3"/>
    <property type="match status" value="1"/>
</dbReference>
<dbReference type="AlphaFoldDB" id="N0B6W9"/>
<feature type="transmembrane region" description="Helical" evidence="15">
    <location>
        <begin position="12"/>
        <end position="31"/>
    </location>
</feature>
<dbReference type="GO" id="GO:0005886">
    <property type="term" value="C:plasma membrane"/>
    <property type="evidence" value="ECO:0007669"/>
    <property type="project" value="UniProtKB-SubCell"/>
</dbReference>
<evidence type="ECO:0000256" key="8">
    <source>
        <dbReference type="ARBA" id="ARBA00023186"/>
    </source>
</evidence>
<protein>
    <recommendedName>
        <fullName evidence="2">Parvulin-like PPIase</fullName>
    </recommendedName>
    <alternativeName>
        <fullName evidence="9">Peptidyl-prolyl cis-trans isomerase plp</fullName>
    </alternativeName>
    <alternativeName>
        <fullName evidence="12">Periplasmic chaperone PpiD</fullName>
    </alternativeName>
    <alternativeName>
        <fullName evidence="13">Periplasmic folding chaperone</fullName>
    </alternativeName>
    <alternativeName>
        <fullName evidence="10">Rotamase plp</fullName>
    </alternativeName>
</protein>
<reference evidence="17 18" key="1">
    <citation type="journal article" date="2013" name="Genome Announc.">
        <title>Genome sequences for three denitrifying bacterial strains isolated from a uranium- and nitrate-contaminated subsurface environment.</title>
        <authorList>
            <person name="Venkatramanan R."/>
            <person name="Prakash O."/>
            <person name="Woyke T."/>
            <person name="Chain P."/>
            <person name="Goodwin L.A."/>
            <person name="Watson D."/>
            <person name="Brooks S."/>
            <person name="Kostka J.E."/>
            <person name="Green S.J."/>
        </authorList>
    </citation>
    <scope>NUCLEOTIDE SEQUENCE [LARGE SCALE GENOMIC DNA]</scope>
    <source>
        <strain evidence="17 18">1NES1</strain>
    </source>
</reference>
<keyword evidence="5 15" id="KW-0812">Transmembrane</keyword>